<evidence type="ECO:0000313" key="4">
    <source>
        <dbReference type="Proteomes" id="UP001055712"/>
    </source>
</evidence>
<evidence type="ECO:0000256" key="2">
    <source>
        <dbReference type="SAM" id="MobiDB-lite"/>
    </source>
</evidence>
<comment type="caution">
    <text evidence="3">The sequence shown here is derived from an EMBL/GenBank/DDBJ whole genome shotgun (WGS) entry which is preliminary data.</text>
</comment>
<reference evidence="3" key="2">
    <citation type="submission" date="2020-11" db="EMBL/GenBank/DDBJ databases">
        <authorList>
            <person name="Cecchin M."/>
            <person name="Marcolungo L."/>
            <person name="Rossato M."/>
            <person name="Girolomoni L."/>
            <person name="Cosentino E."/>
            <person name="Cuine S."/>
            <person name="Li-Beisson Y."/>
            <person name="Delledonne M."/>
            <person name="Ballottari M."/>
        </authorList>
    </citation>
    <scope>NUCLEOTIDE SEQUENCE</scope>
    <source>
        <strain evidence="3">211/11P</strain>
        <tissue evidence="3">Whole cell</tissue>
    </source>
</reference>
<keyword evidence="1" id="KW-0175">Coiled coil</keyword>
<feature type="region of interest" description="Disordered" evidence="2">
    <location>
        <begin position="366"/>
        <end position="390"/>
    </location>
</feature>
<feature type="region of interest" description="Disordered" evidence="2">
    <location>
        <begin position="1"/>
        <end position="59"/>
    </location>
</feature>
<feature type="compositionally biased region" description="Low complexity" evidence="2">
    <location>
        <begin position="40"/>
        <end position="56"/>
    </location>
</feature>
<evidence type="ECO:0000256" key="1">
    <source>
        <dbReference type="SAM" id="Coils"/>
    </source>
</evidence>
<sequence length="400" mass="42916">MIDIALSSAGVPEIVVASPPGPRASETNLNGPDEYEGRRSGMSSVGSSSRQLSVQGCSTPGRSTDGLVACASPPTSLPPVSRAGSAVDLLQCPLAAGAMRAQEQAALEHLAAERAAAEQAARQAGARGRGARELAALEAAKSELRSRLRAARDHAAVTQAQQRQRAGDAPRWEQVAAEIEARRHAARQLAAVEYAAREEAAQQQAAQQAAARARAYQELAELQRSVTREVQQLQAEAGVVLSPRCKAVSLPSQSTEPEAMLLTRHSAEAILRELEGERVGIVDAIYGQHSLLDTLQPQPQPQQQPQSHQQQQPVVAAKCQQAPLCAWQCVQQRPSMTGRMSWRTEEEWFDALEESGSAHDVLHGAVRRQSADGARRRDKPQRCKGGEDTVGHKKGCCTIM</sequence>
<name>A0A9D4TT13_CHLVU</name>
<proteinExistence type="predicted"/>
<accession>A0A9D4TT13</accession>
<feature type="compositionally biased region" description="Basic and acidic residues" evidence="2">
    <location>
        <begin position="369"/>
        <end position="390"/>
    </location>
</feature>
<feature type="coiled-coil region" evidence="1">
    <location>
        <begin position="100"/>
        <end position="154"/>
    </location>
</feature>
<evidence type="ECO:0000313" key="3">
    <source>
        <dbReference type="EMBL" id="KAI3433706.1"/>
    </source>
</evidence>
<gene>
    <name evidence="3" type="ORF">D9Q98_003515</name>
</gene>
<dbReference type="AlphaFoldDB" id="A0A9D4TT13"/>
<protein>
    <submittedName>
        <fullName evidence="3">Uncharacterized protein</fullName>
    </submittedName>
</protein>
<dbReference type="EMBL" id="SIDB01000004">
    <property type="protein sequence ID" value="KAI3433706.1"/>
    <property type="molecule type" value="Genomic_DNA"/>
</dbReference>
<dbReference type="Proteomes" id="UP001055712">
    <property type="component" value="Unassembled WGS sequence"/>
</dbReference>
<reference evidence="3" key="1">
    <citation type="journal article" date="2019" name="Plant J.">
        <title>Chlorella vulgaris genome assembly and annotation reveals the molecular basis for metabolic acclimation to high light conditions.</title>
        <authorList>
            <person name="Cecchin M."/>
            <person name="Marcolungo L."/>
            <person name="Rossato M."/>
            <person name="Girolomoni L."/>
            <person name="Cosentino E."/>
            <person name="Cuine S."/>
            <person name="Li-Beisson Y."/>
            <person name="Delledonne M."/>
            <person name="Ballottari M."/>
        </authorList>
    </citation>
    <scope>NUCLEOTIDE SEQUENCE</scope>
    <source>
        <strain evidence="3">211/11P</strain>
    </source>
</reference>
<organism evidence="3 4">
    <name type="scientific">Chlorella vulgaris</name>
    <name type="common">Green alga</name>
    <dbReference type="NCBI Taxonomy" id="3077"/>
    <lineage>
        <taxon>Eukaryota</taxon>
        <taxon>Viridiplantae</taxon>
        <taxon>Chlorophyta</taxon>
        <taxon>core chlorophytes</taxon>
        <taxon>Trebouxiophyceae</taxon>
        <taxon>Chlorellales</taxon>
        <taxon>Chlorellaceae</taxon>
        <taxon>Chlorella clade</taxon>
        <taxon>Chlorella</taxon>
    </lineage>
</organism>
<keyword evidence="4" id="KW-1185">Reference proteome</keyword>